<feature type="transmembrane region" description="Helical" evidence="1">
    <location>
        <begin position="114"/>
        <end position="132"/>
    </location>
</feature>
<keyword evidence="1" id="KW-1133">Transmembrane helix</keyword>
<reference evidence="2" key="3">
    <citation type="submission" date="2025-09" db="UniProtKB">
        <authorList>
            <consortium name="Ensembl"/>
        </authorList>
    </citation>
    <scope>IDENTIFICATION</scope>
</reference>
<accession>A0A8C4YLU1</accession>
<dbReference type="AlphaFoldDB" id="A0A8C4YLU1"/>
<keyword evidence="1" id="KW-0472">Membrane</keyword>
<gene>
    <name evidence="2" type="primary">TMEM276</name>
</gene>
<proteinExistence type="predicted"/>
<evidence type="ECO:0000313" key="3">
    <source>
        <dbReference type="Proteomes" id="UP000694390"/>
    </source>
</evidence>
<keyword evidence="1" id="KW-0812">Transmembrane</keyword>
<keyword evidence="3" id="KW-1185">Reference proteome</keyword>
<evidence type="ECO:0000256" key="1">
    <source>
        <dbReference type="SAM" id="Phobius"/>
    </source>
</evidence>
<feature type="transmembrane region" description="Helical" evidence="1">
    <location>
        <begin position="89"/>
        <end position="107"/>
    </location>
</feature>
<organism evidence="2 3">
    <name type="scientific">Gopherus evgoodei</name>
    <name type="common">Goodes thornscrub tortoise</name>
    <dbReference type="NCBI Taxonomy" id="1825980"/>
    <lineage>
        <taxon>Eukaryota</taxon>
        <taxon>Metazoa</taxon>
        <taxon>Chordata</taxon>
        <taxon>Craniata</taxon>
        <taxon>Vertebrata</taxon>
        <taxon>Euteleostomi</taxon>
        <taxon>Archelosauria</taxon>
        <taxon>Testudinata</taxon>
        <taxon>Testudines</taxon>
        <taxon>Cryptodira</taxon>
        <taxon>Durocryptodira</taxon>
        <taxon>Testudinoidea</taxon>
        <taxon>Testudinidae</taxon>
        <taxon>Gopherus</taxon>
    </lineage>
</organism>
<sequence length="189" mass="19678">MAAGPPAAWGRALPSLGLGAVCLSSAVRTFQINRGAAAGFLLQALAAFFWTPLGLTLAADSQSGTWVSTVIGLPLLAFGFHWLNGDHSTANMLLGGALLLAAGLEYFSEEGRAMVAQSVTVVASITILILSIFTMNFYGILGSLVLSTAGLLSGVKVETLLMVRKEAVLSCLLAAGNLAFQWALRTQHL</sequence>
<reference evidence="2" key="1">
    <citation type="submission" date="2019-06" db="EMBL/GenBank/DDBJ databases">
        <title>G10K-VGP Goodes thornscrub tortoise genome, primary haplotype.</title>
        <authorList>
            <person name="Murphy B."/>
            <person name="Edwards T."/>
            <person name="Rhie A."/>
            <person name="Koren S."/>
            <person name="Phillippy A."/>
            <person name="Fedrigo O."/>
            <person name="Haase B."/>
            <person name="Mountcastle J."/>
            <person name="Lewin H."/>
            <person name="Damas J."/>
            <person name="Howe K."/>
            <person name="Formenti G."/>
            <person name="Myers G."/>
            <person name="Durbin R."/>
            <person name="Jarvis E.D."/>
        </authorList>
    </citation>
    <scope>NUCLEOTIDE SEQUENCE [LARGE SCALE GENOMIC DNA]</scope>
</reference>
<protein>
    <submittedName>
        <fullName evidence="2">Transmembrane protein 276</fullName>
    </submittedName>
</protein>
<feature type="transmembrane region" description="Helical" evidence="1">
    <location>
        <begin position="36"/>
        <end position="58"/>
    </location>
</feature>
<name>A0A8C4YLU1_9SAUR</name>
<reference evidence="2" key="2">
    <citation type="submission" date="2025-08" db="UniProtKB">
        <authorList>
            <consortium name="Ensembl"/>
        </authorList>
    </citation>
    <scope>IDENTIFICATION</scope>
</reference>
<dbReference type="OrthoDB" id="9807390at2759"/>
<dbReference type="Proteomes" id="UP000694390">
    <property type="component" value="Chromosome 2"/>
</dbReference>
<dbReference type="Ensembl" id="ENSGEVT00005028833.1">
    <property type="protein sequence ID" value="ENSGEVP00005027410.1"/>
    <property type="gene ID" value="ENSGEVG00005019392.1"/>
</dbReference>
<feature type="transmembrane region" description="Helical" evidence="1">
    <location>
        <begin position="65"/>
        <end position="83"/>
    </location>
</feature>
<evidence type="ECO:0000313" key="2">
    <source>
        <dbReference type="Ensembl" id="ENSGEVP00005027410.1"/>
    </source>
</evidence>
<dbReference type="GeneTree" id="ENSGT00510000049727"/>